<dbReference type="KEGG" id="sve:SVEN_0003"/>
<reference evidence="2 3" key="1">
    <citation type="journal article" date="2011" name="BMC Genomics">
        <title>Genome-wide analysis of the role of GlnR in Streptomyces venezuelae provides new insights into global nitrogen regulation in actinomycetes.</title>
        <authorList>
            <person name="Pullan S.T."/>
            <person name="Bibb M.J."/>
            <person name="Merrick M."/>
        </authorList>
    </citation>
    <scope>NUCLEOTIDE SEQUENCE [LARGE SCALE GENOMIC DNA]</scope>
    <source>
        <strain evidence="2">ATCC 10712</strain>
    </source>
</reference>
<protein>
    <submittedName>
        <fullName evidence="2">Uncharacterized protein</fullName>
    </submittedName>
</protein>
<evidence type="ECO:0000313" key="3">
    <source>
        <dbReference type="Proteomes" id="UP000006854"/>
    </source>
</evidence>
<dbReference type="HOGENOM" id="CLU_2720773_0_0_11"/>
<dbReference type="Proteomes" id="UP000006854">
    <property type="component" value="Chromosome"/>
</dbReference>
<accession>F2R345</accession>
<evidence type="ECO:0000313" key="2">
    <source>
        <dbReference type="EMBL" id="CCA53291.1"/>
    </source>
</evidence>
<name>F2R345_STRVP</name>
<evidence type="ECO:0000256" key="1">
    <source>
        <dbReference type="SAM" id="MobiDB-lite"/>
    </source>
</evidence>
<organism evidence="2 3">
    <name type="scientific">Streptomyces venezuelae (strain ATCC 10712 / CBS 650.69 / DSM 40230 / JCM 4526 / NBRC 13096 / PD 04745)</name>
    <dbReference type="NCBI Taxonomy" id="953739"/>
    <lineage>
        <taxon>Bacteria</taxon>
        <taxon>Bacillati</taxon>
        <taxon>Actinomycetota</taxon>
        <taxon>Actinomycetes</taxon>
        <taxon>Kitasatosporales</taxon>
        <taxon>Streptomycetaceae</taxon>
        <taxon>Streptomyces</taxon>
    </lineage>
</organism>
<sequence length="72" mass="8415">MLTPGEIVQPRHQTTPLLNRRHHKARKLIQLTRHQLMTLHTTSPELPEINHPLRHNPTPHPPLNRPHSESMP</sequence>
<keyword evidence="3" id="KW-1185">Reference proteome</keyword>
<dbReference type="AlphaFoldDB" id="F2R345"/>
<gene>
    <name evidence="2" type="ordered locus">SVEN_0003</name>
</gene>
<proteinExistence type="predicted"/>
<dbReference type="EMBL" id="FR845719">
    <property type="protein sequence ID" value="CCA53291.1"/>
    <property type="molecule type" value="Genomic_DNA"/>
</dbReference>
<feature type="region of interest" description="Disordered" evidence="1">
    <location>
        <begin position="42"/>
        <end position="72"/>
    </location>
</feature>